<evidence type="ECO:0000313" key="14">
    <source>
        <dbReference type="EMBL" id="HIV74157.1"/>
    </source>
</evidence>
<dbReference type="InterPro" id="IPR050838">
    <property type="entry name" value="Ketopantoate_reductase"/>
</dbReference>
<dbReference type="EMBL" id="DXHX01000050">
    <property type="protein sequence ID" value="HIV74157.1"/>
    <property type="molecule type" value="Genomic_DNA"/>
</dbReference>
<evidence type="ECO:0000256" key="7">
    <source>
        <dbReference type="ARBA" id="ARBA00022857"/>
    </source>
</evidence>
<comment type="catalytic activity">
    <reaction evidence="10 11">
        <text>(R)-pantoate + NADP(+) = 2-dehydropantoate + NADPH + H(+)</text>
        <dbReference type="Rhea" id="RHEA:16233"/>
        <dbReference type="ChEBI" id="CHEBI:11561"/>
        <dbReference type="ChEBI" id="CHEBI:15378"/>
        <dbReference type="ChEBI" id="CHEBI:15980"/>
        <dbReference type="ChEBI" id="CHEBI:57783"/>
        <dbReference type="ChEBI" id="CHEBI:58349"/>
        <dbReference type="EC" id="1.1.1.169"/>
    </reaction>
</comment>
<evidence type="ECO:0000256" key="10">
    <source>
        <dbReference type="ARBA" id="ARBA00048793"/>
    </source>
</evidence>
<evidence type="ECO:0000256" key="1">
    <source>
        <dbReference type="ARBA" id="ARBA00002919"/>
    </source>
</evidence>
<feature type="domain" description="Ketopantoate reductase C-terminal" evidence="13">
    <location>
        <begin position="173"/>
        <end position="269"/>
    </location>
</feature>
<evidence type="ECO:0000256" key="4">
    <source>
        <dbReference type="ARBA" id="ARBA00013014"/>
    </source>
</evidence>
<keyword evidence="8 11" id="KW-0560">Oxidoreductase</keyword>
<proteinExistence type="inferred from homology"/>
<accession>A0A9D1TKA4</accession>
<dbReference type="NCBIfam" id="TIGR00745">
    <property type="entry name" value="apbA_panE"/>
    <property type="match status" value="1"/>
</dbReference>
<comment type="function">
    <text evidence="1 11">Catalyzes the NADPH-dependent reduction of ketopantoate into pantoic acid.</text>
</comment>
<evidence type="ECO:0000256" key="11">
    <source>
        <dbReference type="RuleBase" id="RU362068"/>
    </source>
</evidence>
<evidence type="ECO:0000259" key="13">
    <source>
        <dbReference type="Pfam" id="PF08546"/>
    </source>
</evidence>
<evidence type="ECO:0000256" key="5">
    <source>
        <dbReference type="ARBA" id="ARBA00019465"/>
    </source>
</evidence>
<dbReference type="InterPro" id="IPR013752">
    <property type="entry name" value="KPA_reductase"/>
</dbReference>
<evidence type="ECO:0000256" key="2">
    <source>
        <dbReference type="ARBA" id="ARBA00004994"/>
    </source>
</evidence>
<dbReference type="SUPFAM" id="SSF48179">
    <property type="entry name" value="6-phosphogluconate dehydrogenase C-terminal domain-like"/>
    <property type="match status" value="1"/>
</dbReference>
<dbReference type="InterPro" id="IPR013332">
    <property type="entry name" value="KPR_N"/>
</dbReference>
<reference evidence="14" key="1">
    <citation type="journal article" date="2021" name="PeerJ">
        <title>Extensive microbial diversity within the chicken gut microbiome revealed by metagenomics and culture.</title>
        <authorList>
            <person name="Gilroy R."/>
            <person name="Ravi A."/>
            <person name="Getino M."/>
            <person name="Pursley I."/>
            <person name="Horton D.L."/>
            <person name="Alikhan N.F."/>
            <person name="Baker D."/>
            <person name="Gharbi K."/>
            <person name="Hall N."/>
            <person name="Watson M."/>
            <person name="Adriaenssens E.M."/>
            <person name="Foster-Nyarko E."/>
            <person name="Jarju S."/>
            <person name="Secka A."/>
            <person name="Antonio M."/>
            <person name="Oren A."/>
            <person name="Chaudhuri R.R."/>
            <person name="La Ragione R."/>
            <person name="Hildebrand F."/>
            <person name="Pallen M.J."/>
        </authorList>
    </citation>
    <scope>NUCLEOTIDE SEQUENCE</scope>
    <source>
        <strain evidence="14">CHK169-2315</strain>
    </source>
</reference>
<sequence length="296" mass="33327">MNIGIVGGGSIGLLLCGYISEQHDVTLYVRRDEQKNALLEHGVQLYEQSTFKRNVQPHISLIEHMTTHDCLFICVKQPEIPYLVQLLISTPSNMPIIFLQNGMGHIDRIKQLPHPTYVGVVEHGASRMKDVQVNHLGRGKIVLATFNGNKEKAEQLVQGLHQATFPFQLASDWQTLLANKLIVNAVINPLTALFDVPNGDIIENPHIHSIARRLCEEVSGALQLNTEHSWELVCMIANNTKHNTSSMRADVLAIRETEIEAMNGYIAKIDPTLHLNYWIYTSILALTERGRNYDVR</sequence>
<dbReference type="Pfam" id="PF02558">
    <property type="entry name" value="ApbA"/>
    <property type="match status" value="1"/>
</dbReference>
<evidence type="ECO:0000256" key="3">
    <source>
        <dbReference type="ARBA" id="ARBA00007870"/>
    </source>
</evidence>
<dbReference type="PANTHER" id="PTHR43765">
    <property type="entry name" value="2-DEHYDROPANTOATE 2-REDUCTASE-RELATED"/>
    <property type="match status" value="1"/>
</dbReference>
<evidence type="ECO:0000256" key="6">
    <source>
        <dbReference type="ARBA" id="ARBA00022655"/>
    </source>
</evidence>
<dbReference type="InterPro" id="IPR013328">
    <property type="entry name" value="6PGD_dom2"/>
</dbReference>
<evidence type="ECO:0000313" key="15">
    <source>
        <dbReference type="Proteomes" id="UP000823937"/>
    </source>
</evidence>
<comment type="pathway">
    <text evidence="2 11">Cofactor biosynthesis; (R)-pantothenate biosynthesis; (R)-pantoate from 3-methyl-2-oxobutanoate: step 2/2.</text>
</comment>
<dbReference type="GO" id="GO:0015940">
    <property type="term" value="P:pantothenate biosynthetic process"/>
    <property type="evidence" value="ECO:0007669"/>
    <property type="project" value="UniProtKB-KW"/>
</dbReference>
<dbReference type="AlphaFoldDB" id="A0A9D1TKA4"/>
<dbReference type="PANTHER" id="PTHR43765:SF2">
    <property type="entry name" value="2-DEHYDROPANTOATE 2-REDUCTASE"/>
    <property type="match status" value="1"/>
</dbReference>
<dbReference type="GO" id="GO:0005737">
    <property type="term" value="C:cytoplasm"/>
    <property type="evidence" value="ECO:0007669"/>
    <property type="project" value="TreeGrafter"/>
</dbReference>
<gene>
    <name evidence="14" type="ORF">H9895_03645</name>
</gene>
<dbReference type="Proteomes" id="UP000823937">
    <property type="component" value="Unassembled WGS sequence"/>
</dbReference>
<reference evidence="14" key="2">
    <citation type="submission" date="2021-04" db="EMBL/GenBank/DDBJ databases">
        <authorList>
            <person name="Gilroy R."/>
        </authorList>
    </citation>
    <scope>NUCLEOTIDE SEQUENCE</scope>
    <source>
        <strain evidence="14">CHK169-2315</strain>
    </source>
</reference>
<protein>
    <recommendedName>
        <fullName evidence="5 11">2-dehydropantoate 2-reductase</fullName>
        <ecNumber evidence="4 11">1.1.1.169</ecNumber>
    </recommendedName>
    <alternativeName>
        <fullName evidence="9 11">Ketopantoate reductase</fullName>
    </alternativeName>
</protein>
<dbReference type="GO" id="GO:0050661">
    <property type="term" value="F:NADP binding"/>
    <property type="evidence" value="ECO:0007669"/>
    <property type="project" value="TreeGrafter"/>
</dbReference>
<keyword evidence="6 11" id="KW-0566">Pantothenate biosynthesis</keyword>
<feature type="domain" description="Ketopantoate reductase N-terminal" evidence="12">
    <location>
        <begin position="3"/>
        <end position="147"/>
    </location>
</feature>
<name>A0A9D1TKA4_9BACI</name>
<dbReference type="SUPFAM" id="SSF51735">
    <property type="entry name" value="NAD(P)-binding Rossmann-fold domains"/>
    <property type="match status" value="1"/>
</dbReference>
<dbReference type="EC" id="1.1.1.169" evidence="4 11"/>
<dbReference type="Pfam" id="PF08546">
    <property type="entry name" value="ApbA_C"/>
    <property type="match status" value="1"/>
</dbReference>
<comment type="similarity">
    <text evidence="3 11">Belongs to the ketopantoate reductase family.</text>
</comment>
<dbReference type="InterPro" id="IPR008927">
    <property type="entry name" value="6-PGluconate_DH-like_C_sf"/>
</dbReference>
<dbReference type="Gene3D" id="3.40.50.720">
    <property type="entry name" value="NAD(P)-binding Rossmann-like Domain"/>
    <property type="match status" value="1"/>
</dbReference>
<evidence type="ECO:0000259" key="12">
    <source>
        <dbReference type="Pfam" id="PF02558"/>
    </source>
</evidence>
<keyword evidence="7 11" id="KW-0521">NADP</keyword>
<comment type="caution">
    <text evidence="14">The sequence shown here is derived from an EMBL/GenBank/DDBJ whole genome shotgun (WGS) entry which is preliminary data.</text>
</comment>
<organism evidence="14 15">
    <name type="scientific">Candidatus Pseudogracilibacillus intestinigallinarum</name>
    <dbReference type="NCBI Taxonomy" id="2838742"/>
    <lineage>
        <taxon>Bacteria</taxon>
        <taxon>Bacillati</taxon>
        <taxon>Bacillota</taxon>
        <taxon>Bacilli</taxon>
        <taxon>Bacillales</taxon>
        <taxon>Bacillaceae</taxon>
        <taxon>Pseudogracilibacillus</taxon>
    </lineage>
</organism>
<evidence type="ECO:0000256" key="9">
    <source>
        <dbReference type="ARBA" id="ARBA00032024"/>
    </source>
</evidence>
<dbReference type="Gene3D" id="1.10.1040.10">
    <property type="entry name" value="N-(1-d-carboxylethyl)-l-norvaline Dehydrogenase, domain 2"/>
    <property type="match status" value="1"/>
</dbReference>
<evidence type="ECO:0000256" key="8">
    <source>
        <dbReference type="ARBA" id="ARBA00023002"/>
    </source>
</evidence>
<dbReference type="InterPro" id="IPR003710">
    <property type="entry name" value="ApbA"/>
</dbReference>
<dbReference type="InterPro" id="IPR036291">
    <property type="entry name" value="NAD(P)-bd_dom_sf"/>
</dbReference>
<dbReference type="GO" id="GO:0008677">
    <property type="term" value="F:2-dehydropantoate 2-reductase activity"/>
    <property type="evidence" value="ECO:0007669"/>
    <property type="project" value="UniProtKB-EC"/>
</dbReference>